<accession>A0A0B6ZX59</accession>
<evidence type="ECO:0000256" key="5">
    <source>
        <dbReference type="ARBA" id="ARBA00022771"/>
    </source>
</evidence>
<evidence type="ECO:0000256" key="14">
    <source>
        <dbReference type="SAM" id="MobiDB-lite"/>
    </source>
</evidence>
<dbReference type="GO" id="GO:0008270">
    <property type="term" value="F:zinc ion binding"/>
    <property type="evidence" value="ECO:0007669"/>
    <property type="project" value="UniProtKB-KW"/>
</dbReference>
<feature type="region of interest" description="Disordered" evidence="14">
    <location>
        <begin position="520"/>
        <end position="540"/>
    </location>
</feature>
<evidence type="ECO:0000313" key="16">
    <source>
        <dbReference type="EMBL" id="CEK72416.1"/>
    </source>
</evidence>
<dbReference type="Gene3D" id="6.10.140.2220">
    <property type="match status" value="1"/>
</dbReference>
<gene>
    <name evidence="16" type="primary">ORF82322</name>
</gene>
<proteinExistence type="predicted"/>
<protein>
    <recommendedName>
        <fullName evidence="15">MYND-type domain-containing protein</fullName>
    </recommendedName>
</protein>
<feature type="domain" description="MYND-type" evidence="15">
    <location>
        <begin position="660"/>
        <end position="694"/>
    </location>
</feature>
<dbReference type="PROSITE" id="PS50865">
    <property type="entry name" value="ZF_MYND_2"/>
    <property type="match status" value="1"/>
</dbReference>
<dbReference type="GO" id="GO:0005737">
    <property type="term" value="C:cytoplasm"/>
    <property type="evidence" value="ECO:0007669"/>
    <property type="project" value="TreeGrafter"/>
</dbReference>
<dbReference type="GO" id="GO:0005694">
    <property type="term" value="C:chromosome"/>
    <property type="evidence" value="ECO:0007669"/>
    <property type="project" value="UniProtKB-SubCell"/>
</dbReference>
<evidence type="ECO:0000256" key="3">
    <source>
        <dbReference type="ARBA" id="ARBA00022454"/>
    </source>
</evidence>
<dbReference type="GO" id="GO:0005634">
    <property type="term" value="C:nucleus"/>
    <property type="evidence" value="ECO:0007669"/>
    <property type="project" value="UniProtKB-SubCell"/>
</dbReference>
<evidence type="ECO:0000256" key="4">
    <source>
        <dbReference type="ARBA" id="ARBA00022723"/>
    </source>
</evidence>
<evidence type="ECO:0000256" key="13">
    <source>
        <dbReference type="SAM" id="Coils"/>
    </source>
</evidence>
<dbReference type="Pfam" id="PF24324">
    <property type="entry name" value="MYND_ZMYND11_ZMYD8"/>
    <property type="match status" value="1"/>
</dbReference>
<dbReference type="GO" id="GO:0003714">
    <property type="term" value="F:transcription corepressor activity"/>
    <property type="evidence" value="ECO:0007669"/>
    <property type="project" value="TreeGrafter"/>
</dbReference>
<reference evidence="16" key="1">
    <citation type="submission" date="2014-12" db="EMBL/GenBank/DDBJ databases">
        <title>Insight into the proteome of Arion vulgaris.</title>
        <authorList>
            <person name="Aradska J."/>
            <person name="Bulat T."/>
            <person name="Smidak R."/>
            <person name="Sarate P."/>
            <person name="Gangsoo J."/>
            <person name="Sialana F."/>
            <person name="Bilban M."/>
            <person name="Lubec G."/>
        </authorList>
    </citation>
    <scope>NUCLEOTIDE SEQUENCE</scope>
    <source>
        <tissue evidence="16">Skin</tissue>
    </source>
</reference>
<keyword evidence="11" id="KW-0539">Nucleus</keyword>
<evidence type="ECO:0000256" key="9">
    <source>
        <dbReference type="ARBA" id="ARBA00023117"/>
    </source>
</evidence>
<evidence type="ECO:0000256" key="1">
    <source>
        <dbReference type="ARBA" id="ARBA00004123"/>
    </source>
</evidence>
<feature type="compositionally biased region" description="Basic and acidic residues" evidence="14">
    <location>
        <begin position="115"/>
        <end position="130"/>
    </location>
</feature>
<dbReference type="PANTHER" id="PTHR46453">
    <property type="entry name" value="PROTEIN KINASE C-BINDING PROTEIN 1"/>
    <property type="match status" value="1"/>
</dbReference>
<keyword evidence="13" id="KW-0175">Coiled coil</keyword>
<sequence length="912" mass="99320">AKTLNNTENDEPFILECDFSEEEEGIVISDNDDDDDGQVLLMDVDVDNEEYVSTTLTKSTSNSGSTEEVSSTTGLILFHKSTQPNINFQSESNKIVIDTPSNKDILSKQTLGKQMESKNIESKKQNDSRKSLNPSDIITDLASSITTKHLPDRVIDLECSTNSTPSTYNKTASQNSASNCDGTSNVFTNIVIDKIVEKTTVTSLSASVTEDNIAITSKDAQVSKESSNSRAWTEQEPITIASKDDDAASIISIDDDDVCSILSDDVTLDMEVVCHDVPCEESEEDVETDNETSGDVVTLSDSINRKENSGTPARVLDNNPAHDVDKAPTVVGVSNAKQTQNIHLTLVSYPTLRGTLSGASATAVDTYVGNASLQSSKTNQVSTTGDTIMGNASLQSSKTSQLSNFSIQPNTNTNSLSVSSIGLSTVSTLHPLHSSRKQTLIHHKYKKNPKIMQSDEGKRRKAATLLTSDNNMVISLDDCAEHSEDNDDIINKISSKDTSHGRISPDVNTVIESDNDEEEEAAAAEKASRAHSEERESLEDQSVLSSVLKAKLKSIVTNKYSILEKVLLDQLNAIAKDVKNATQQAVPKQVEFNNQQIAIQKQQKEYKNKIKDYSKTMETTLKESLANFKVQKAALADRLKEEFNKEMQKAIAETKKQQWCAECWKEAVYYCCWNTSYCSYQCQQKHWPTHMPKCMQTQQPTQGGTTQTAATRSPKIISTLNAVNGTSKGTNSSSTTTSNIIVGTTASTSQVAATVTQIKVSKSAPIVSIVSPSQWKASEETAKTKKMFSLVSQQSAANTSAPMNTLSIGSQHYQIQYLPLQATTGSLPQQVQVMGSNPSSIPILMPSMMTPTQNQAASPVQLLHNTSPVFPLIQRPQQSAIPQHTTQHPQQLGAHYILPGTYSTYIRPGGPV</sequence>
<dbReference type="SUPFAM" id="SSF144232">
    <property type="entry name" value="HIT/MYND zinc finger-like"/>
    <property type="match status" value="1"/>
</dbReference>
<evidence type="ECO:0000256" key="11">
    <source>
        <dbReference type="ARBA" id="ARBA00023242"/>
    </source>
</evidence>
<feature type="non-terminal residue" evidence="16">
    <location>
        <position position="1"/>
    </location>
</feature>
<feature type="region of interest" description="Disordered" evidence="14">
    <location>
        <begin position="110"/>
        <end position="135"/>
    </location>
</feature>
<dbReference type="InterPro" id="IPR002893">
    <property type="entry name" value="Znf_MYND"/>
</dbReference>
<dbReference type="InterPro" id="IPR057053">
    <property type="entry name" value="MYND_ZMYND11_ZMYD8"/>
</dbReference>
<evidence type="ECO:0000256" key="10">
    <source>
        <dbReference type="ARBA" id="ARBA00023163"/>
    </source>
</evidence>
<dbReference type="FunFam" id="6.10.140.2220:FF:000002">
    <property type="entry name" value="Protein kinase C-binding protein 1 isoform C"/>
    <property type="match status" value="1"/>
</dbReference>
<dbReference type="GO" id="GO:0140006">
    <property type="term" value="F:histone H3 reader activity"/>
    <property type="evidence" value="ECO:0007669"/>
    <property type="project" value="UniProtKB-ARBA"/>
</dbReference>
<dbReference type="EMBL" id="HACG01025551">
    <property type="protein sequence ID" value="CEK72416.1"/>
    <property type="molecule type" value="Transcribed_RNA"/>
</dbReference>
<feature type="compositionally biased region" description="Basic and acidic residues" evidence="14">
    <location>
        <begin position="526"/>
        <end position="535"/>
    </location>
</feature>
<keyword evidence="4" id="KW-0479">Metal-binding</keyword>
<keyword evidence="6" id="KW-0862">Zinc</keyword>
<evidence type="ECO:0000256" key="7">
    <source>
        <dbReference type="ARBA" id="ARBA00022853"/>
    </source>
</evidence>
<organism evidence="16">
    <name type="scientific">Arion vulgaris</name>
    <dbReference type="NCBI Taxonomy" id="1028688"/>
    <lineage>
        <taxon>Eukaryota</taxon>
        <taxon>Metazoa</taxon>
        <taxon>Spiralia</taxon>
        <taxon>Lophotrochozoa</taxon>
        <taxon>Mollusca</taxon>
        <taxon>Gastropoda</taxon>
        <taxon>Heterobranchia</taxon>
        <taxon>Euthyneura</taxon>
        <taxon>Panpulmonata</taxon>
        <taxon>Eupulmonata</taxon>
        <taxon>Stylommatophora</taxon>
        <taxon>Helicina</taxon>
        <taxon>Arionoidea</taxon>
        <taxon>Arionidae</taxon>
        <taxon>Arion</taxon>
    </lineage>
</organism>
<keyword evidence="3" id="KW-0158">Chromosome</keyword>
<evidence type="ECO:0000256" key="6">
    <source>
        <dbReference type="ARBA" id="ARBA00022833"/>
    </source>
</evidence>
<feature type="coiled-coil region" evidence="13">
    <location>
        <begin position="603"/>
        <end position="653"/>
    </location>
</feature>
<evidence type="ECO:0000259" key="15">
    <source>
        <dbReference type="PROSITE" id="PS50865"/>
    </source>
</evidence>
<dbReference type="AlphaFoldDB" id="A0A0B6ZX59"/>
<keyword evidence="9" id="KW-0103">Bromodomain</keyword>
<evidence type="ECO:0000256" key="12">
    <source>
        <dbReference type="PROSITE-ProRule" id="PRU00134"/>
    </source>
</evidence>
<keyword evidence="8" id="KW-0805">Transcription regulation</keyword>
<dbReference type="PANTHER" id="PTHR46453:SF4">
    <property type="entry name" value="PHD FINGER PROTEIN 24"/>
    <property type="match status" value="1"/>
</dbReference>
<keyword evidence="7" id="KW-0156">Chromatin regulator</keyword>
<keyword evidence="5 12" id="KW-0863">Zinc-finger</keyword>
<comment type="subcellular location">
    <subcellularLocation>
        <location evidence="2">Chromosome</location>
    </subcellularLocation>
    <subcellularLocation>
        <location evidence="1">Nucleus</location>
    </subcellularLocation>
</comment>
<keyword evidence="10" id="KW-0804">Transcription</keyword>
<evidence type="ECO:0000256" key="8">
    <source>
        <dbReference type="ARBA" id="ARBA00023015"/>
    </source>
</evidence>
<dbReference type="PROSITE" id="PS01360">
    <property type="entry name" value="ZF_MYND_1"/>
    <property type="match status" value="1"/>
</dbReference>
<evidence type="ECO:0000256" key="2">
    <source>
        <dbReference type="ARBA" id="ARBA00004286"/>
    </source>
</evidence>
<name>A0A0B6ZX59_9EUPU</name>